<dbReference type="SUPFAM" id="SSF53335">
    <property type="entry name" value="S-adenosyl-L-methionine-dependent methyltransferases"/>
    <property type="match status" value="1"/>
</dbReference>
<dbReference type="GO" id="GO:0005737">
    <property type="term" value="C:cytoplasm"/>
    <property type="evidence" value="ECO:0007669"/>
    <property type="project" value="InterPro"/>
</dbReference>
<dbReference type="Pfam" id="PF04275">
    <property type="entry name" value="P-mevalo_kinase"/>
    <property type="match status" value="1"/>
</dbReference>
<evidence type="ECO:0000256" key="3">
    <source>
        <dbReference type="ARBA" id="ARBA00022827"/>
    </source>
</evidence>
<comment type="caution">
    <text evidence="7">The sequence shown here is derived from an EMBL/GenBank/DDBJ whole genome shotgun (WGS) entry which is preliminary data.</text>
</comment>
<dbReference type="PANTHER" id="PTHR42973:SF25">
    <property type="entry name" value="PHOSPHOMEVALONATE KINASE"/>
    <property type="match status" value="1"/>
</dbReference>
<dbReference type="InterPro" id="IPR000836">
    <property type="entry name" value="PRTase_dom"/>
</dbReference>
<dbReference type="InterPro" id="IPR016169">
    <property type="entry name" value="FAD-bd_PCMH_sub2"/>
</dbReference>
<evidence type="ECO:0000256" key="1">
    <source>
        <dbReference type="ARBA" id="ARBA00005466"/>
    </source>
</evidence>
<proteinExistence type="inferred from homology"/>
<dbReference type="Gene3D" id="3.40.50.2020">
    <property type="match status" value="1"/>
</dbReference>
<dbReference type="SUPFAM" id="SSF56176">
    <property type="entry name" value="FAD-binding/transporter-associated domain-like"/>
    <property type="match status" value="1"/>
</dbReference>
<sequence length="1129" mass="122698">MATLDHLKRSLRQQATADDAQPLSDEQYSTGFNFFKEGSNAYDDFIQPQLAQVLTAIFKSRLRVSVLEIGPGPKSVLGCLPLEMRRRITRYSVLEPNELFASQLGGWLKLADENGLPLPCLEGEPDVRRIAFDLNSSQETFSDEKFDLILFCHSMYGMKPKHEYLRAALDLLVDQPANSMAIVFHRNGSFCLDGLVPRQNATFPTGTVRLEDTDDSVDRLTSFIAGFLPNTAAIQLEWRQICRSLGRHDGSHLIFAAPEVMMAFTRHSTALPELTVRLPVLEGKMQVKNREARVHLPAAVIKPTKIQHVQECVRWALKHQMALTVVGGGHSGHCLWPNVVAVDTSAFNQVHVLPNEEDGGLVIAGAGCKTGDIIQKALDSGLTVPLGSRPSVGAGLWLQGGIGHLARIHELTCDAIVGVILVSVDSAQILCIGRVPAQHQPAGAIRPENEEDLLWAIKGAGTNLGIVVSVTFAAHPAPMFSVRNWVIPTSDGDEAQRKLAEFDKSVASQLPRSSSADAYLYWDAGKLHLGVTIYEASTTDKTPGPPTPISSPIATILGPENSFKVVDSVGLFETEMYMSGMHGGHAGGKTSAFKRCVFLKDIGEPSAANALITAVQSRPSPLCYLHLLHGGGAVRDVPETATAFGCRDWDFACVITGVWPRDQDGTDLAREVVEWVYAVVGTLLPLGTGVYGADLGPGPRDAALAAEAFGPNLGRLARLKRTVDPRNVLAYTCPLPKDLVEPRLIILVTGDSCAGKDYCAAVWAELFNKAGKTARVVRISDAIKREYSTITGANLKRLLHEREYKEDHRSALTAFFQRRVAERPRILEEHFLEVVYGAASVDALFITGMRDEAPVAALSHLVPDSRLVDVRVNASEETRRLRRGFPNGGERCNGTTENHDESATDYSPSMEFHNEVEENGALTDFASKRLLPLVHDDLSKLADMVRIIPDFPRQGIDFRHVLDIAQKPGGLNLCASLLQSHFTDDWDKIDAIVCCETGGFIFASALALRLGLPLVPVREAGRLPPPTISVAKSASHISSGSNGVHERRIEMDRDVLPKGASSVVVVDDVFASGETICAVLELLARAGVGMDRVSVMVVAEFPVHRGRALLRSRGFGRVNVQSLLVFGGA</sequence>
<dbReference type="Proteomes" id="UP001281614">
    <property type="component" value="Unassembled WGS sequence"/>
</dbReference>
<dbReference type="GO" id="GO:0071949">
    <property type="term" value="F:FAD binding"/>
    <property type="evidence" value="ECO:0007669"/>
    <property type="project" value="InterPro"/>
</dbReference>
<dbReference type="InterPro" id="IPR029063">
    <property type="entry name" value="SAM-dependent_MTases_sf"/>
</dbReference>
<dbReference type="AlphaFoldDB" id="A0AAD9YFW3"/>
<accession>A0AAD9YFW3</accession>
<dbReference type="InterPro" id="IPR029057">
    <property type="entry name" value="PRTase-like"/>
</dbReference>
<keyword evidence="7" id="KW-0808">Transferase</keyword>
<reference evidence="7" key="1">
    <citation type="submission" date="2023-02" db="EMBL/GenBank/DDBJ databases">
        <title>Colletotrichum kahawae CIFC_Que2 genome sequencing and assembly.</title>
        <authorList>
            <person name="Baroncelli R."/>
        </authorList>
    </citation>
    <scope>NUCLEOTIDE SEQUENCE</scope>
    <source>
        <strain evidence="7">CIFC_Que2</strain>
    </source>
</reference>
<keyword evidence="3" id="KW-0274">FAD</keyword>
<dbReference type="Gene3D" id="3.40.50.150">
    <property type="entry name" value="Vaccinia Virus protein VP39"/>
    <property type="match status" value="1"/>
</dbReference>
<evidence type="ECO:0000313" key="7">
    <source>
        <dbReference type="EMBL" id="KAK2763636.1"/>
    </source>
</evidence>
<dbReference type="InterPro" id="IPR036318">
    <property type="entry name" value="FAD-bd_PCMH-like_sf"/>
</dbReference>
<dbReference type="PROSITE" id="PS51387">
    <property type="entry name" value="FAD_PCMH"/>
    <property type="match status" value="1"/>
</dbReference>
<evidence type="ECO:0000256" key="2">
    <source>
        <dbReference type="ARBA" id="ARBA00022630"/>
    </source>
</evidence>
<dbReference type="GO" id="GO:0004631">
    <property type="term" value="F:phosphomevalonate kinase activity"/>
    <property type="evidence" value="ECO:0007669"/>
    <property type="project" value="InterPro"/>
</dbReference>
<evidence type="ECO:0000256" key="5">
    <source>
        <dbReference type="SAM" id="MobiDB-lite"/>
    </source>
</evidence>
<feature type="domain" description="FAD-binding PCMH-type" evidence="6">
    <location>
        <begin position="293"/>
        <end position="477"/>
    </location>
</feature>
<dbReference type="Gene3D" id="3.30.465.10">
    <property type="match status" value="1"/>
</dbReference>
<gene>
    <name evidence="7" type="ORF">CKAH01_15916</name>
</gene>
<protein>
    <submittedName>
        <fullName evidence="7">Adenine phosphoribosyltransferase</fullName>
    </submittedName>
</protein>
<dbReference type="PANTHER" id="PTHR42973">
    <property type="entry name" value="BINDING OXIDOREDUCTASE, PUTATIVE (AFU_ORTHOLOGUE AFUA_1G17690)-RELATED"/>
    <property type="match status" value="1"/>
</dbReference>
<name>A0AAD9YFW3_COLKA</name>
<dbReference type="GO" id="GO:0016757">
    <property type="term" value="F:glycosyltransferase activity"/>
    <property type="evidence" value="ECO:0007669"/>
    <property type="project" value="UniProtKB-KW"/>
</dbReference>
<keyword evidence="4" id="KW-0560">Oxidoreductase</keyword>
<comment type="similarity">
    <text evidence="1">Belongs to the oxygen-dependent FAD-linked oxidoreductase family.</text>
</comment>
<keyword evidence="7" id="KW-0328">Glycosyltransferase</keyword>
<organism evidence="7 8">
    <name type="scientific">Colletotrichum kahawae</name>
    <name type="common">Coffee berry disease fungus</name>
    <dbReference type="NCBI Taxonomy" id="34407"/>
    <lineage>
        <taxon>Eukaryota</taxon>
        <taxon>Fungi</taxon>
        <taxon>Dikarya</taxon>
        <taxon>Ascomycota</taxon>
        <taxon>Pezizomycotina</taxon>
        <taxon>Sordariomycetes</taxon>
        <taxon>Hypocreomycetidae</taxon>
        <taxon>Glomerellales</taxon>
        <taxon>Glomerellaceae</taxon>
        <taxon>Colletotrichum</taxon>
        <taxon>Colletotrichum gloeosporioides species complex</taxon>
    </lineage>
</organism>
<dbReference type="GO" id="GO:0016491">
    <property type="term" value="F:oxidoreductase activity"/>
    <property type="evidence" value="ECO:0007669"/>
    <property type="project" value="UniProtKB-KW"/>
</dbReference>
<dbReference type="InterPro" id="IPR027417">
    <property type="entry name" value="P-loop_NTPase"/>
</dbReference>
<keyword evidence="8" id="KW-1185">Reference proteome</keyword>
<evidence type="ECO:0000313" key="8">
    <source>
        <dbReference type="Proteomes" id="UP001281614"/>
    </source>
</evidence>
<dbReference type="EMBL" id="VYYT01000142">
    <property type="protein sequence ID" value="KAK2763636.1"/>
    <property type="molecule type" value="Genomic_DNA"/>
</dbReference>
<dbReference type="InterPro" id="IPR016166">
    <property type="entry name" value="FAD-bd_PCMH"/>
</dbReference>
<dbReference type="InterPro" id="IPR006094">
    <property type="entry name" value="Oxid_FAD_bind_N"/>
</dbReference>
<keyword evidence="2" id="KW-0285">Flavoprotein</keyword>
<dbReference type="GO" id="GO:0006695">
    <property type="term" value="P:cholesterol biosynthetic process"/>
    <property type="evidence" value="ECO:0007669"/>
    <property type="project" value="InterPro"/>
</dbReference>
<dbReference type="Gene3D" id="3.40.50.300">
    <property type="entry name" value="P-loop containing nucleotide triphosphate hydrolases"/>
    <property type="match status" value="1"/>
</dbReference>
<dbReference type="InterPro" id="IPR050416">
    <property type="entry name" value="FAD-linked_Oxidoreductase"/>
</dbReference>
<evidence type="ECO:0000259" key="6">
    <source>
        <dbReference type="PROSITE" id="PS51387"/>
    </source>
</evidence>
<dbReference type="Pfam" id="PF00156">
    <property type="entry name" value="Pribosyltran"/>
    <property type="match status" value="1"/>
</dbReference>
<evidence type="ECO:0000256" key="4">
    <source>
        <dbReference type="ARBA" id="ARBA00023002"/>
    </source>
</evidence>
<dbReference type="Gene3D" id="3.40.462.20">
    <property type="match status" value="1"/>
</dbReference>
<feature type="region of interest" description="Disordered" evidence="5">
    <location>
        <begin position="882"/>
        <end position="907"/>
    </location>
</feature>
<dbReference type="SUPFAM" id="SSF53271">
    <property type="entry name" value="PRTase-like"/>
    <property type="match status" value="1"/>
</dbReference>
<dbReference type="CDD" id="cd06223">
    <property type="entry name" value="PRTases_typeI"/>
    <property type="match status" value="1"/>
</dbReference>
<dbReference type="Pfam" id="PF01565">
    <property type="entry name" value="FAD_binding_4"/>
    <property type="match status" value="1"/>
</dbReference>
<dbReference type="InterPro" id="IPR005919">
    <property type="entry name" value="Pmev_kin_anim"/>
</dbReference>